<gene>
    <name evidence="3" type="ORF">AWH56_020365</name>
    <name evidence="2" type="ORF">AWH56_22360</name>
</gene>
<dbReference type="AlphaFoldDB" id="A0A1S2KXW9"/>
<name>A0A1S2KXW9_9BACI</name>
<dbReference type="KEGG" id="aia:AWH56_020365"/>
<dbReference type="EMBL" id="LQXD01000196">
    <property type="protein sequence ID" value="OIJ05028.1"/>
    <property type="molecule type" value="Genomic_DNA"/>
</dbReference>
<evidence type="ECO:0000313" key="4">
    <source>
        <dbReference type="Proteomes" id="UP000180175"/>
    </source>
</evidence>
<evidence type="ECO:0000256" key="1">
    <source>
        <dbReference type="SAM" id="Coils"/>
    </source>
</evidence>
<sequence length="111" mass="12961">MMLFNDSQKDFLNLTLKLFTSCLVNVHSTNKNELNSRFFDVLKSAYNRTCHHFYVSVNDETLHNLDQLKLEFENLSMKVDLYEDEDILMKTSTNIVVIHQNISKNGSLKLT</sequence>
<dbReference type="RefSeq" id="WP_071319138.1">
    <property type="nucleotide sequence ID" value="NZ_CP063356.2"/>
</dbReference>
<evidence type="ECO:0000313" key="3">
    <source>
        <dbReference type="EMBL" id="QOY35040.1"/>
    </source>
</evidence>
<accession>A0A1S2KXW9</accession>
<keyword evidence="4" id="KW-1185">Reference proteome</keyword>
<reference evidence="3" key="4">
    <citation type="submission" date="2020-10" db="EMBL/GenBank/DDBJ databases">
        <authorList>
            <person name="Bassil N.M."/>
            <person name="Lloyd J.R."/>
        </authorList>
    </citation>
    <scope>NUCLEOTIDE SEQUENCE</scope>
    <source>
        <strain evidence="3">NB2006</strain>
    </source>
</reference>
<dbReference type="EMBL" id="CP063356">
    <property type="protein sequence ID" value="QOY35040.1"/>
    <property type="molecule type" value="Genomic_DNA"/>
</dbReference>
<keyword evidence="1" id="KW-0175">Coiled coil</keyword>
<evidence type="ECO:0000313" key="2">
    <source>
        <dbReference type="EMBL" id="OIJ05028.1"/>
    </source>
</evidence>
<dbReference type="Proteomes" id="UP000180175">
    <property type="component" value="Chromosome"/>
</dbReference>
<reference evidence="3 4" key="2">
    <citation type="journal article" date="2017" name="Genome Announc.">
        <title>Draft Genome Sequences of Four Alkaliphilic Bacteria Belonging to the Anaerobacillus Genus.</title>
        <authorList>
            <person name="Bassil N.M."/>
            <person name="Lloyd J.R."/>
        </authorList>
    </citation>
    <scope>NUCLEOTIDE SEQUENCE [LARGE SCALE GENOMIC DNA]</scope>
    <source>
        <strain evidence="3 4">NB2006</strain>
    </source>
</reference>
<proteinExistence type="predicted"/>
<organism evidence="2 4">
    <name type="scientific">Anaerobacillus isosaccharinicus</name>
    <dbReference type="NCBI Taxonomy" id="1532552"/>
    <lineage>
        <taxon>Bacteria</taxon>
        <taxon>Bacillati</taxon>
        <taxon>Bacillota</taxon>
        <taxon>Bacilli</taxon>
        <taxon>Bacillales</taxon>
        <taxon>Bacillaceae</taxon>
        <taxon>Anaerobacillus</taxon>
    </lineage>
</organism>
<reference evidence="3 4" key="3">
    <citation type="journal article" date="2019" name="Int. J. Syst. Evol. Microbiol.">
        <title>Anaerobacillus isosaccharinicus sp. nov., an alkaliphilic bacterium which degrades isosaccharinic acid.</title>
        <authorList>
            <person name="Bassil N.M."/>
            <person name="Lloyd J.R."/>
        </authorList>
    </citation>
    <scope>NUCLEOTIDE SEQUENCE [LARGE SCALE GENOMIC DNA]</scope>
    <source>
        <strain evidence="3 4">NB2006</strain>
    </source>
</reference>
<reference evidence="2 4" key="1">
    <citation type="submission" date="2016-10" db="EMBL/GenBank/DDBJ databases">
        <title>Draft genome sequences of four alkaliphilic bacteria belonging to the Anaerobacillus genus.</title>
        <authorList>
            <person name="Bassil N.M."/>
            <person name="Lloyd J.R."/>
        </authorList>
    </citation>
    <scope>NUCLEOTIDE SEQUENCE [LARGE SCALE GENOMIC DNA]</scope>
    <source>
        <strain evidence="2 4">NB2006</strain>
    </source>
</reference>
<protein>
    <submittedName>
        <fullName evidence="2">Uncharacterized protein</fullName>
    </submittedName>
</protein>
<feature type="coiled-coil region" evidence="1">
    <location>
        <begin position="58"/>
        <end position="85"/>
    </location>
</feature>